<dbReference type="AlphaFoldDB" id="D2VUT0"/>
<protein>
    <submittedName>
        <fullName evidence="2">Uncharacterized protein</fullName>
    </submittedName>
</protein>
<dbReference type="EMBL" id="GG738900">
    <property type="protein sequence ID" value="EFC39311.1"/>
    <property type="molecule type" value="Genomic_DNA"/>
</dbReference>
<reference evidence="2 3" key="1">
    <citation type="journal article" date="2010" name="Cell">
        <title>The genome of Naegleria gruberi illuminates early eukaryotic versatility.</title>
        <authorList>
            <person name="Fritz-Laylin L.K."/>
            <person name="Prochnik S.E."/>
            <person name="Ginger M.L."/>
            <person name="Dacks J.B."/>
            <person name="Carpenter M.L."/>
            <person name="Field M.C."/>
            <person name="Kuo A."/>
            <person name="Paredez A."/>
            <person name="Chapman J."/>
            <person name="Pham J."/>
            <person name="Shu S."/>
            <person name="Neupane R."/>
            <person name="Cipriano M."/>
            <person name="Mancuso J."/>
            <person name="Tu H."/>
            <person name="Salamov A."/>
            <person name="Lindquist E."/>
            <person name="Shapiro H."/>
            <person name="Lucas S."/>
            <person name="Grigoriev I.V."/>
            <person name="Cande W.Z."/>
            <person name="Fulton C."/>
            <person name="Rokhsar D.S."/>
            <person name="Dawson S.C."/>
        </authorList>
    </citation>
    <scope>NUCLEOTIDE SEQUENCE [LARGE SCALE GENOMIC DNA]</scope>
    <source>
        <strain evidence="2 3">NEG-M</strain>
    </source>
</reference>
<gene>
    <name evidence="2" type="ORF">NAEGRDRAFT_81296</name>
</gene>
<name>D2VUT0_NAEGR</name>
<evidence type="ECO:0000313" key="2">
    <source>
        <dbReference type="EMBL" id="EFC39311.1"/>
    </source>
</evidence>
<proteinExistence type="predicted"/>
<dbReference type="RefSeq" id="XP_002672055.1">
    <property type="nucleotide sequence ID" value="XM_002672009.1"/>
</dbReference>
<dbReference type="InParanoid" id="D2VUT0"/>
<evidence type="ECO:0000313" key="3">
    <source>
        <dbReference type="Proteomes" id="UP000006671"/>
    </source>
</evidence>
<dbReference type="Proteomes" id="UP000006671">
    <property type="component" value="Unassembled WGS sequence"/>
</dbReference>
<feature type="region of interest" description="Disordered" evidence="1">
    <location>
        <begin position="1"/>
        <end position="20"/>
    </location>
</feature>
<organism evidence="3">
    <name type="scientific">Naegleria gruberi</name>
    <name type="common">Amoeba</name>
    <dbReference type="NCBI Taxonomy" id="5762"/>
    <lineage>
        <taxon>Eukaryota</taxon>
        <taxon>Discoba</taxon>
        <taxon>Heterolobosea</taxon>
        <taxon>Tetramitia</taxon>
        <taxon>Eutetramitia</taxon>
        <taxon>Vahlkampfiidae</taxon>
        <taxon>Naegleria</taxon>
    </lineage>
</organism>
<feature type="compositionally biased region" description="Polar residues" evidence="1">
    <location>
        <begin position="1"/>
        <end position="11"/>
    </location>
</feature>
<dbReference type="OMA" id="EQMYNVF"/>
<sequence>MMSLYSGNIRANNNNKNNKKVSSPLLSVIATLQNKQAEFHTNNISSNSSDQPDWSFWVNKESSKQAEKSSTSQSLFDLILNKDQQPKTPVSYDRNETLENFFASQTESLQAEQFESLESAFEDFQNLIRPPTKNDELRYMYPLKVGEEHSEIEEQVKNDVALQLEGLTAEEIDKIYCDVKLENDILKQKALRDKNVSIDEFAINTDIDSERIALEQARRAFRAVKISQEKLSPVERKVDQLTKSYTYYLQQKKREQLNQEEKDRKEQMYNVFKKQADTNPEAFNTFAQTILKKKNIPVDFILESYVSGIPVEEIARQILAKENSQLAKPSYEIDSFAEIRRVVQSYIDARQEYCRDILGVKTGKRHATGVTLYADRALAKGDSLGFLRARLLAIRDQDRIERTITNLHSGNTLTKSQKAKRSERSGRRRYEGQKLDNTMKVFMWVKKYRNRILK</sequence>
<dbReference type="GeneID" id="8853511"/>
<dbReference type="OrthoDB" id="10254969at2759"/>
<accession>D2VUT0</accession>
<dbReference type="KEGG" id="ngr:NAEGRDRAFT_81296"/>
<evidence type="ECO:0000256" key="1">
    <source>
        <dbReference type="SAM" id="MobiDB-lite"/>
    </source>
</evidence>
<dbReference type="VEuPathDB" id="AmoebaDB:NAEGRDRAFT_81296"/>
<keyword evidence="3" id="KW-1185">Reference proteome</keyword>